<sequence length="225" mass="25566">MIRSRRPPFTRAIAANHCIGIPRPLRAASPIISRRRVRLLRSIRIPDQQNDDATLATPLQADRRADPVLSSGSRRRSRRSSLLAVLIPHRIEPAKQSLPRWVRSSRSQKRRWCRERSKLDALMAMAMAIFTDYSFQINVCAGLRPKTRIEARSKLAPCLTDLIGFERTFDHLGNRTASGPQYLENGIEFQERREGLNGYSTLKSSSCGPSTQYQKPPSIESIFNL</sequence>
<reference evidence="4" key="2">
    <citation type="submission" date="2016-10" db="EMBL/GenBank/DDBJ databases">
        <authorList>
            <person name="Wibberg D."/>
        </authorList>
    </citation>
    <scope>NUCLEOTIDE SEQUENCE [LARGE SCALE GENOMIC DNA]</scope>
</reference>
<organism evidence="2 4">
    <name type="scientific">Rhizobium tibeticum</name>
    <dbReference type="NCBI Taxonomy" id="501024"/>
    <lineage>
        <taxon>Bacteria</taxon>
        <taxon>Pseudomonadati</taxon>
        <taxon>Pseudomonadota</taxon>
        <taxon>Alphaproteobacteria</taxon>
        <taxon>Hyphomicrobiales</taxon>
        <taxon>Rhizobiaceae</taxon>
        <taxon>Rhizobium/Agrobacterium group</taxon>
        <taxon>Rhizobium</taxon>
    </lineage>
</organism>
<evidence type="ECO:0000313" key="5">
    <source>
        <dbReference type="Proteomes" id="UP000198939"/>
    </source>
</evidence>
<accession>A0A1H8X0L3</accession>
<evidence type="ECO:0000313" key="4">
    <source>
        <dbReference type="Proteomes" id="UP000183063"/>
    </source>
</evidence>
<proteinExistence type="predicted"/>
<gene>
    <name evidence="2" type="ORF">RTCCBAU85039_6777</name>
    <name evidence="3" type="ORF">SAMN05216228_10907</name>
</gene>
<protein>
    <submittedName>
        <fullName evidence="2">Uncharacterized protein</fullName>
    </submittedName>
</protein>
<evidence type="ECO:0000313" key="3">
    <source>
        <dbReference type="EMBL" id="SEP33495.1"/>
    </source>
</evidence>
<reference evidence="2" key="1">
    <citation type="submission" date="2016-10" db="EMBL/GenBank/DDBJ databases">
        <authorList>
            <person name="de Groot N.N."/>
        </authorList>
    </citation>
    <scope>NUCLEOTIDE SEQUENCE [LARGE SCALE GENOMIC DNA]</scope>
    <source>
        <strain evidence="2">CCBAU85039</strain>
    </source>
</reference>
<feature type="region of interest" description="Disordered" evidence="1">
    <location>
        <begin position="51"/>
        <end position="75"/>
    </location>
</feature>
<dbReference type="Proteomes" id="UP000198939">
    <property type="component" value="Unassembled WGS sequence"/>
</dbReference>
<dbReference type="Proteomes" id="UP000183063">
    <property type="component" value="Unassembled WGS sequence"/>
</dbReference>
<dbReference type="EMBL" id="FNXB01000102">
    <property type="protein sequence ID" value="SEI22009.1"/>
    <property type="molecule type" value="Genomic_DNA"/>
</dbReference>
<dbReference type="STRING" id="501024.RTCCBAU85039_6777"/>
<evidence type="ECO:0000256" key="1">
    <source>
        <dbReference type="SAM" id="MobiDB-lite"/>
    </source>
</evidence>
<keyword evidence="5" id="KW-1185">Reference proteome</keyword>
<dbReference type="AlphaFoldDB" id="A0A1H8X0L3"/>
<evidence type="ECO:0000313" key="2">
    <source>
        <dbReference type="EMBL" id="SEI22009.1"/>
    </source>
</evidence>
<name>A0A1H8X0L3_9HYPH</name>
<dbReference type="EMBL" id="FOCV01000090">
    <property type="protein sequence ID" value="SEP33495.1"/>
    <property type="molecule type" value="Genomic_DNA"/>
</dbReference>
<reference evidence="3 5" key="3">
    <citation type="submission" date="2016-10" db="EMBL/GenBank/DDBJ databases">
        <authorList>
            <person name="Varghese N."/>
            <person name="Submissions S."/>
        </authorList>
    </citation>
    <scope>NUCLEOTIDE SEQUENCE [LARGE SCALE GENOMIC DNA]</scope>
    <source>
        <strain evidence="3 5">CGMCC 1.7071</strain>
    </source>
</reference>